<dbReference type="KEGG" id="psin:CAK95_11980"/>
<protein>
    <submittedName>
        <fullName evidence="1">Uncharacterized protein</fullName>
    </submittedName>
</protein>
<dbReference type="EMBL" id="CP021112">
    <property type="protein sequence ID" value="ARP99725.1"/>
    <property type="molecule type" value="Genomic_DNA"/>
</dbReference>
<dbReference type="InterPro" id="IPR019587">
    <property type="entry name" value="Polyketide_cyclase/dehydratase"/>
</dbReference>
<gene>
    <name evidence="1" type="ORF">CAK95_11980</name>
</gene>
<proteinExistence type="predicted"/>
<dbReference type="InterPro" id="IPR023393">
    <property type="entry name" value="START-like_dom_sf"/>
</dbReference>
<dbReference type="AlphaFoldDB" id="A0A1W6ZR13"/>
<dbReference type="CDD" id="cd07818">
    <property type="entry name" value="SRPBCC_1"/>
    <property type="match status" value="1"/>
</dbReference>
<dbReference type="OrthoDB" id="9807923at2"/>
<dbReference type="Gene3D" id="3.30.530.20">
    <property type="match status" value="1"/>
</dbReference>
<dbReference type="STRING" id="1235591.CAK95_11980"/>
<reference evidence="1 2" key="1">
    <citation type="submission" date="2017-05" db="EMBL/GenBank/DDBJ databases">
        <title>Full genome sequence of Pseudorhodoplanes sinuspersici.</title>
        <authorList>
            <person name="Dastgheib S.M.M."/>
            <person name="Shavandi M."/>
            <person name="Tirandaz H."/>
        </authorList>
    </citation>
    <scope>NUCLEOTIDE SEQUENCE [LARGE SCALE GENOMIC DNA]</scope>
    <source>
        <strain evidence="1 2">RIPI110</strain>
    </source>
</reference>
<dbReference type="SUPFAM" id="SSF55961">
    <property type="entry name" value="Bet v1-like"/>
    <property type="match status" value="1"/>
</dbReference>
<keyword evidence="2" id="KW-1185">Reference proteome</keyword>
<organism evidence="1 2">
    <name type="scientific">Pseudorhodoplanes sinuspersici</name>
    <dbReference type="NCBI Taxonomy" id="1235591"/>
    <lineage>
        <taxon>Bacteria</taxon>
        <taxon>Pseudomonadati</taxon>
        <taxon>Pseudomonadota</taxon>
        <taxon>Alphaproteobacteria</taxon>
        <taxon>Hyphomicrobiales</taxon>
        <taxon>Pseudorhodoplanes</taxon>
    </lineage>
</organism>
<name>A0A1W6ZR13_9HYPH</name>
<evidence type="ECO:0000313" key="1">
    <source>
        <dbReference type="EMBL" id="ARP99725.1"/>
    </source>
</evidence>
<dbReference type="Pfam" id="PF10604">
    <property type="entry name" value="Polyketide_cyc2"/>
    <property type="match status" value="1"/>
</dbReference>
<evidence type="ECO:0000313" key="2">
    <source>
        <dbReference type="Proteomes" id="UP000194137"/>
    </source>
</evidence>
<accession>A0A1W6ZR13</accession>
<sequence>MTIALIILAVVAAAVIGLLIYASMQPDTFRVERSAIIHAPREKIIGIVTDLRRGVEWSPFEKGLTMKKTFSGPATGVGSALEWDGDKQSGAGKFTIAAVTPSKITFNLDMTKPMKANHIVEYTFEPQGDATRMTWSIHGRANMMSKVMGLFMNVDKMCGDQFEKGFKDLKIVAEREAESLPDGSRTAAA</sequence>
<dbReference type="RefSeq" id="WP_086088132.1">
    <property type="nucleotide sequence ID" value="NZ_CP021112.1"/>
</dbReference>
<dbReference type="Proteomes" id="UP000194137">
    <property type="component" value="Chromosome"/>
</dbReference>